<accession>A0A1Z2XVI0</accession>
<name>A0A1Z2XVI0_9FIRM</name>
<evidence type="ECO:0000313" key="3">
    <source>
        <dbReference type="EMBL" id="ASB42399.1"/>
    </source>
</evidence>
<evidence type="ECO:0000313" key="6">
    <source>
        <dbReference type="Proteomes" id="UP000596035"/>
    </source>
</evidence>
<dbReference type="EMBL" id="CP021422">
    <property type="protein sequence ID" value="ASB42399.1"/>
    <property type="molecule type" value="Genomic_DNA"/>
</dbReference>
<proteinExistence type="predicted"/>
<dbReference type="EMBL" id="CP065321">
    <property type="protein sequence ID" value="QQR31685.1"/>
    <property type="molecule type" value="Genomic_DNA"/>
</dbReference>
<evidence type="ECO:0000256" key="1">
    <source>
        <dbReference type="PROSITE-ProRule" id="PRU00110"/>
    </source>
</evidence>
<dbReference type="PROSITE" id="PS50894">
    <property type="entry name" value="HPT"/>
    <property type="match status" value="1"/>
</dbReference>
<dbReference type="SUPFAM" id="SSF47226">
    <property type="entry name" value="Histidine-containing phosphotransfer domain, HPT domain"/>
    <property type="match status" value="1"/>
</dbReference>
<dbReference type="Pfam" id="PF01627">
    <property type="entry name" value="Hpt"/>
    <property type="match status" value="1"/>
</dbReference>
<organism evidence="4 6">
    <name type="scientific">Acutalibacter muris</name>
    <dbReference type="NCBI Taxonomy" id="1796620"/>
    <lineage>
        <taxon>Bacteria</taxon>
        <taxon>Bacillati</taxon>
        <taxon>Bacillota</taxon>
        <taxon>Clostridia</taxon>
        <taxon>Eubacteriales</taxon>
        <taxon>Acutalibacteraceae</taxon>
        <taxon>Acutalibacter</taxon>
    </lineage>
</organism>
<reference evidence="3" key="1">
    <citation type="journal article" date="2017" name="Genome Announc.">
        <title>High-Quality Whole-Genome Sequences of the Oligo-Mouse-Microbiota Bacterial Community.</title>
        <authorList>
            <person name="Garzetti D."/>
            <person name="Brugiroux S."/>
            <person name="Bunk B."/>
            <person name="Pukall R."/>
            <person name="McCoy K.D."/>
            <person name="Macpherson A.J."/>
            <person name="Stecher B."/>
        </authorList>
    </citation>
    <scope>NUCLEOTIDE SEQUENCE</scope>
    <source>
        <strain evidence="3">KB18</strain>
    </source>
</reference>
<protein>
    <submittedName>
        <fullName evidence="4">Hpt domain-containing protein</fullName>
    </submittedName>
</protein>
<feature type="modified residue" description="Phosphohistidine" evidence="1">
    <location>
        <position position="60"/>
    </location>
</feature>
<sequence>MTLQECYEKLGGDYGAVSSRLPSEKFIQKYVLKFAEDKTMELLESSFEGGNFDEAFRAAHTIKGMCQNLSFARLEKSSSALTEALRGGRSPEAPELLQRVREDYELTADTIKEYKSGL</sequence>
<feature type="domain" description="HPt" evidence="2">
    <location>
        <begin position="21"/>
        <end position="114"/>
    </location>
</feature>
<evidence type="ECO:0000313" key="5">
    <source>
        <dbReference type="Proteomes" id="UP000196710"/>
    </source>
</evidence>
<dbReference type="AlphaFoldDB" id="A0A1Z2XVI0"/>
<dbReference type="GO" id="GO:0000160">
    <property type="term" value="P:phosphorelay signal transduction system"/>
    <property type="evidence" value="ECO:0007669"/>
    <property type="project" value="InterPro"/>
</dbReference>
<gene>
    <name evidence="3" type="ORF">ADH66_18145</name>
    <name evidence="4" type="ORF">I5Q82_08560</name>
</gene>
<keyword evidence="1" id="KW-0597">Phosphoprotein</keyword>
<reference evidence="5" key="2">
    <citation type="submission" date="2017-05" db="EMBL/GenBank/DDBJ databases">
        <title>Improved OligoMM genomes.</title>
        <authorList>
            <person name="Garzetti D."/>
        </authorList>
    </citation>
    <scope>NUCLEOTIDE SEQUENCE [LARGE SCALE GENOMIC DNA]</scope>
    <source>
        <strain evidence="5">KB18</strain>
    </source>
</reference>
<dbReference type="Proteomes" id="UP000196710">
    <property type="component" value="Chromosome"/>
</dbReference>
<dbReference type="KEGG" id="amur:ADH66_18145"/>
<keyword evidence="5" id="KW-1185">Reference proteome</keyword>
<dbReference type="Proteomes" id="UP000596035">
    <property type="component" value="Chromosome"/>
</dbReference>
<evidence type="ECO:0000313" key="4">
    <source>
        <dbReference type="EMBL" id="QQR31685.1"/>
    </source>
</evidence>
<dbReference type="RefSeq" id="WP_066537914.1">
    <property type="nucleotide sequence ID" value="NZ_CAJTCQ010000001.1"/>
</dbReference>
<dbReference type="InterPro" id="IPR008207">
    <property type="entry name" value="Sig_transdc_His_kin_Hpt_dom"/>
</dbReference>
<reference evidence="4 6" key="3">
    <citation type="submission" date="2020-11" db="EMBL/GenBank/DDBJ databases">
        <title>Closed and high quality bacterial genomes of the OMM12 community.</title>
        <authorList>
            <person name="Marbouty M."/>
            <person name="Lamy-Besnier Q."/>
            <person name="Debarbieux L."/>
            <person name="Koszul R."/>
        </authorList>
    </citation>
    <scope>NUCLEOTIDE SEQUENCE [LARGE SCALE GENOMIC DNA]</scope>
    <source>
        <strain evidence="4 6">KB18</strain>
    </source>
</reference>
<dbReference type="InterPro" id="IPR036641">
    <property type="entry name" value="HPT_dom_sf"/>
</dbReference>
<evidence type="ECO:0000259" key="2">
    <source>
        <dbReference type="PROSITE" id="PS50894"/>
    </source>
</evidence>
<dbReference type="Gene3D" id="1.20.120.160">
    <property type="entry name" value="HPT domain"/>
    <property type="match status" value="1"/>
</dbReference>